<evidence type="ECO:0000313" key="3">
    <source>
        <dbReference type="EMBL" id="CAA7271794.1"/>
    </source>
</evidence>
<evidence type="ECO:0000256" key="2">
    <source>
        <dbReference type="SAM" id="Phobius"/>
    </source>
</evidence>
<evidence type="ECO:0000256" key="1">
    <source>
        <dbReference type="SAM" id="MobiDB-lite"/>
    </source>
</evidence>
<keyword evidence="4" id="KW-1185">Reference proteome</keyword>
<keyword evidence="2" id="KW-1133">Transmembrane helix</keyword>
<organism evidence="3 4">
    <name type="scientific">Cyclocybe aegerita</name>
    <name type="common">Black poplar mushroom</name>
    <name type="synonym">Agrocybe aegerita</name>
    <dbReference type="NCBI Taxonomy" id="1973307"/>
    <lineage>
        <taxon>Eukaryota</taxon>
        <taxon>Fungi</taxon>
        <taxon>Dikarya</taxon>
        <taxon>Basidiomycota</taxon>
        <taxon>Agaricomycotina</taxon>
        <taxon>Agaricomycetes</taxon>
        <taxon>Agaricomycetidae</taxon>
        <taxon>Agaricales</taxon>
        <taxon>Agaricineae</taxon>
        <taxon>Bolbitiaceae</taxon>
        <taxon>Cyclocybe</taxon>
    </lineage>
</organism>
<proteinExistence type="predicted"/>
<reference evidence="3 4" key="1">
    <citation type="submission" date="2020-01" db="EMBL/GenBank/DDBJ databases">
        <authorList>
            <person name="Gupta K D."/>
        </authorList>
    </citation>
    <scope>NUCLEOTIDE SEQUENCE [LARGE SCALE GENOMIC DNA]</scope>
</reference>
<protein>
    <submittedName>
        <fullName evidence="3">Uncharacterized protein</fullName>
    </submittedName>
</protein>
<dbReference type="Proteomes" id="UP000467700">
    <property type="component" value="Unassembled WGS sequence"/>
</dbReference>
<feature type="transmembrane region" description="Helical" evidence="2">
    <location>
        <begin position="96"/>
        <end position="115"/>
    </location>
</feature>
<sequence>MPFVLEVNNAPTIGPLMRNPFLILRLVFLALFTFFAFLSLVVAAWNVNTTLSLGDSSPTSPGLIIFGSSFTFVCVAIAMADFFSPKFKTSQIQSECMWVGMLTVYNLSLAILTSINGPAASCSRLSESACSSLMVLVPLTWLSSFIFLVYFLTLFFCAVAHRDLPGNIWNKTAYEVQWFARWPEGQKEQPFQNFLRKTKLSEDEDPYADYYEDIESTSARKNHYGLRNSVEIKAPWAMGQTRRGVDTPFARPSGTTSNRSSPTLLPSIPSRSATTGAAGSRFVEKFRESSILARSESPSHYHYHAHTNSFPPSVEDLDKPIPLPRLSEWVRADGLKTGH</sequence>
<keyword evidence="2" id="KW-0472">Membrane</keyword>
<dbReference type="EMBL" id="CACVBS010000112">
    <property type="protein sequence ID" value="CAA7271794.1"/>
    <property type="molecule type" value="Genomic_DNA"/>
</dbReference>
<feature type="compositionally biased region" description="Polar residues" evidence="1">
    <location>
        <begin position="253"/>
        <end position="277"/>
    </location>
</feature>
<dbReference type="AlphaFoldDB" id="A0A8S0XUC2"/>
<name>A0A8S0XUC2_CYCAE</name>
<accession>A0A8S0XUC2</accession>
<gene>
    <name evidence="3" type="ORF">AAE3_LOCUS13901</name>
</gene>
<feature type="region of interest" description="Disordered" evidence="1">
    <location>
        <begin position="243"/>
        <end position="278"/>
    </location>
</feature>
<feature type="transmembrane region" description="Helical" evidence="2">
    <location>
        <begin position="21"/>
        <end position="43"/>
    </location>
</feature>
<evidence type="ECO:0000313" key="4">
    <source>
        <dbReference type="Proteomes" id="UP000467700"/>
    </source>
</evidence>
<feature type="transmembrane region" description="Helical" evidence="2">
    <location>
        <begin position="135"/>
        <end position="160"/>
    </location>
</feature>
<feature type="transmembrane region" description="Helical" evidence="2">
    <location>
        <begin position="63"/>
        <end position="84"/>
    </location>
</feature>
<dbReference type="OrthoDB" id="3188789at2759"/>
<keyword evidence="2" id="KW-0812">Transmembrane</keyword>
<comment type="caution">
    <text evidence="3">The sequence shown here is derived from an EMBL/GenBank/DDBJ whole genome shotgun (WGS) entry which is preliminary data.</text>
</comment>